<feature type="compositionally biased region" description="Polar residues" evidence="1">
    <location>
        <begin position="1"/>
        <end position="12"/>
    </location>
</feature>
<feature type="compositionally biased region" description="Low complexity" evidence="1">
    <location>
        <begin position="54"/>
        <end position="63"/>
    </location>
</feature>
<reference evidence="2" key="1">
    <citation type="submission" date="2023-06" db="EMBL/GenBank/DDBJ databases">
        <authorList>
            <person name="Noh H."/>
        </authorList>
    </citation>
    <scope>NUCLEOTIDE SEQUENCE</scope>
    <source>
        <strain evidence="2">DUCC20226</strain>
    </source>
</reference>
<organism evidence="2 3">
    <name type="scientific">Phomopsis amygdali</name>
    <name type="common">Fusicoccum amygdali</name>
    <dbReference type="NCBI Taxonomy" id="1214568"/>
    <lineage>
        <taxon>Eukaryota</taxon>
        <taxon>Fungi</taxon>
        <taxon>Dikarya</taxon>
        <taxon>Ascomycota</taxon>
        <taxon>Pezizomycotina</taxon>
        <taxon>Sordariomycetes</taxon>
        <taxon>Sordariomycetidae</taxon>
        <taxon>Diaporthales</taxon>
        <taxon>Diaporthaceae</taxon>
        <taxon>Diaporthe</taxon>
    </lineage>
</organism>
<protein>
    <submittedName>
        <fullName evidence="2">Uncharacterized protein</fullName>
    </submittedName>
</protein>
<feature type="region of interest" description="Disordered" evidence="1">
    <location>
        <begin position="1"/>
        <end position="70"/>
    </location>
</feature>
<evidence type="ECO:0000256" key="1">
    <source>
        <dbReference type="SAM" id="MobiDB-lite"/>
    </source>
</evidence>
<dbReference type="AlphaFoldDB" id="A0AAD9W0T4"/>
<gene>
    <name evidence="2" type="ORF">N8I77_009756</name>
</gene>
<comment type="caution">
    <text evidence="2">The sequence shown here is derived from an EMBL/GenBank/DDBJ whole genome shotgun (WGS) entry which is preliminary data.</text>
</comment>
<accession>A0AAD9W0T4</accession>
<dbReference type="EMBL" id="JAUJFL010000005">
    <property type="protein sequence ID" value="KAK2603290.1"/>
    <property type="molecule type" value="Genomic_DNA"/>
</dbReference>
<sequence length="156" mass="17706">MTNEQSNTSQSDKANHIVDKVATRSVTSPNVAFENGSKESVDSALSLPQEMTDSASVSSAQSPPSRPLWNTREGRIAGYRRMIEKNYLSDHRANFEALIRYYEEGGKVPEGDEEVWAVEGEASFGIRDYLDDDQMPKGWLYKLRYCDVRDDSNWMQ</sequence>
<keyword evidence="3" id="KW-1185">Reference proteome</keyword>
<proteinExistence type="predicted"/>
<evidence type="ECO:0000313" key="2">
    <source>
        <dbReference type="EMBL" id="KAK2603290.1"/>
    </source>
</evidence>
<feature type="compositionally biased region" description="Basic and acidic residues" evidence="1">
    <location>
        <begin position="13"/>
        <end position="22"/>
    </location>
</feature>
<name>A0AAD9W0T4_PHOAM</name>
<dbReference type="Proteomes" id="UP001265746">
    <property type="component" value="Unassembled WGS sequence"/>
</dbReference>
<evidence type="ECO:0000313" key="3">
    <source>
        <dbReference type="Proteomes" id="UP001265746"/>
    </source>
</evidence>